<organism evidence="9 10">
    <name type="scientific">Planobispora siamensis</name>
    <dbReference type="NCBI Taxonomy" id="936338"/>
    <lineage>
        <taxon>Bacteria</taxon>
        <taxon>Bacillati</taxon>
        <taxon>Actinomycetota</taxon>
        <taxon>Actinomycetes</taxon>
        <taxon>Streptosporangiales</taxon>
        <taxon>Streptosporangiaceae</taxon>
        <taxon>Planobispora</taxon>
    </lineage>
</organism>
<dbReference type="GO" id="GO:0070189">
    <property type="term" value="P:kynurenine metabolic process"/>
    <property type="evidence" value="ECO:0007669"/>
    <property type="project" value="TreeGrafter"/>
</dbReference>
<evidence type="ECO:0000256" key="3">
    <source>
        <dbReference type="ARBA" id="ARBA00022827"/>
    </source>
</evidence>
<evidence type="ECO:0000256" key="4">
    <source>
        <dbReference type="ARBA" id="ARBA00022857"/>
    </source>
</evidence>
<evidence type="ECO:0000256" key="6">
    <source>
        <dbReference type="ARBA" id="ARBA00023033"/>
    </source>
</evidence>
<gene>
    <name evidence="9" type="primary">kmo_2</name>
    <name evidence="9" type="ORF">Psi01_83160</name>
</gene>
<keyword evidence="7" id="KW-1133">Transmembrane helix</keyword>
<feature type="transmembrane region" description="Helical" evidence="7">
    <location>
        <begin position="12"/>
        <end position="30"/>
    </location>
</feature>
<sequence>MTAGHGGHPQDPVAIVGAGLAGTLLAILLAERGLRVEVYERRADPRTGPAGEGRSVNLGVSARGIRALRRIGLWTSLSDLTVPMRGRVVHRPGGARLFQPYGRDPQEILHSIRRNELNARLVERAAAHPGIGLFFGARCVGLDPDQGLLSVTEAGLTRRVRASFVVGADGAFSTVRRLVQHGRPVDYRQEFLAWGYKELTIPPGAGGRSRVPPQALNLWPARQGLIVAHPNVDASHTATLFLPHRGEPGFTTLAGNETVTAFFTERFPGFAAIVPDLTEQYASRPVGHLVTVGTSAWHHRDRVVLVGDAAHAVYPFYGQGMNSSLEDCLVLDECLDRHPRDRAAAFADYQRRRKPHTDVLAALSAENFAELRDGTRSPLRLARSRIDHALHRLFPAAWAPLHTMVSHTTLPYGEALRRARHQDRMLRWAGATAVTAALTAAAVRGARKPPC</sequence>
<name>A0A8J3SRS6_9ACTN</name>
<accession>A0A8J3SRS6</accession>
<dbReference type="AlphaFoldDB" id="A0A8J3SRS6"/>
<comment type="cofactor">
    <cofactor evidence="1">
        <name>FAD</name>
        <dbReference type="ChEBI" id="CHEBI:57692"/>
    </cofactor>
</comment>
<reference evidence="9 10" key="1">
    <citation type="submission" date="2021-01" db="EMBL/GenBank/DDBJ databases">
        <title>Whole genome shotgun sequence of Planobispora siamensis NBRC 107568.</title>
        <authorList>
            <person name="Komaki H."/>
            <person name="Tamura T."/>
        </authorList>
    </citation>
    <scope>NUCLEOTIDE SEQUENCE [LARGE SCALE GENOMIC DNA]</scope>
    <source>
        <strain evidence="9 10">NBRC 107568</strain>
    </source>
</reference>
<evidence type="ECO:0000313" key="9">
    <source>
        <dbReference type="EMBL" id="GIH97686.1"/>
    </source>
</evidence>
<keyword evidence="7" id="KW-0472">Membrane</keyword>
<dbReference type="GO" id="GO:0071949">
    <property type="term" value="F:FAD binding"/>
    <property type="evidence" value="ECO:0007669"/>
    <property type="project" value="InterPro"/>
</dbReference>
<protein>
    <submittedName>
        <fullName evidence="9">Kynurenine 3-monooxygenase</fullName>
    </submittedName>
</protein>
<dbReference type="EMBL" id="BOOJ01000094">
    <property type="protein sequence ID" value="GIH97686.1"/>
    <property type="molecule type" value="Genomic_DNA"/>
</dbReference>
<keyword evidence="4" id="KW-0521">NADP</keyword>
<evidence type="ECO:0000256" key="2">
    <source>
        <dbReference type="ARBA" id="ARBA00022630"/>
    </source>
</evidence>
<dbReference type="Pfam" id="PF01494">
    <property type="entry name" value="FAD_binding_3"/>
    <property type="match status" value="2"/>
</dbReference>
<keyword evidence="7" id="KW-0812">Transmembrane</keyword>
<keyword evidence="3" id="KW-0274">FAD</keyword>
<evidence type="ECO:0000256" key="1">
    <source>
        <dbReference type="ARBA" id="ARBA00001974"/>
    </source>
</evidence>
<feature type="domain" description="FAD-binding" evidence="8">
    <location>
        <begin position="299"/>
        <end position="356"/>
    </location>
</feature>
<keyword evidence="5" id="KW-0560">Oxidoreductase</keyword>
<dbReference type="Gene3D" id="3.50.50.60">
    <property type="entry name" value="FAD/NAD(P)-binding domain"/>
    <property type="match status" value="1"/>
</dbReference>
<dbReference type="PANTHER" id="PTHR46028">
    <property type="entry name" value="KYNURENINE 3-MONOOXYGENASE"/>
    <property type="match status" value="1"/>
</dbReference>
<dbReference type="RefSeq" id="WP_204069676.1">
    <property type="nucleotide sequence ID" value="NZ_BOOJ01000094.1"/>
</dbReference>
<dbReference type="InterPro" id="IPR002938">
    <property type="entry name" value="FAD-bd"/>
</dbReference>
<keyword evidence="2" id="KW-0285">Flavoprotein</keyword>
<dbReference type="PANTHER" id="PTHR46028:SF2">
    <property type="entry name" value="KYNURENINE 3-MONOOXYGENASE"/>
    <property type="match status" value="1"/>
</dbReference>
<keyword evidence="10" id="KW-1185">Reference proteome</keyword>
<proteinExistence type="predicted"/>
<dbReference type="SUPFAM" id="SSF51905">
    <property type="entry name" value="FAD/NAD(P)-binding domain"/>
    <property type="match status" value="1"/>
</dbReference>
<evidence type="ECO:0000313" key="10">
    <source>
        <dbReference type="Proteomes" id="UP000619788"/>
    </source>
</evidence>
<evidence type="ECO:0000259" key="8">
    <source>
        <dbReference type="Pfam" id="PF01494"/>
    </source>
</evidence>
<dbReference type="GO" id="GO:0004502">
    <property type="term" value="F:kynurenine 3-monooxygenase activity"/>
    <property type="evidence" value="ECO:0007669"/>
    <property type="project" value="TreeGrafter"/>
</dbReference>
<dbReference type="InterPro" id="IPR036188">
    <property type="entry name" value="FAD/NAD-bd_sf"/>
</dbReference>
<keyword evidence="6" id="KW-0503">Monooxygenase</keyword>
<feature type="domain" description="FAD-binding" evidence="8">
    <location>
        <begin position="12"/>
        <end position="181"/>
    </location>
</feature>
<comment type="caution">
    <text evidence="9">The sequence shown here is derived from an EMBL/GenBank/DDBJ whole genome shotgun (WGS) entry which is preliminary data.</text>
</comment>
<evidence type="ECO:0000256" key="5">
    <source>
        <dbReference type="ARBA" id="ARBA00023002"/>
    </source>
</evidence>
<dbReference type="PRINTS" id="PR00420">
    <property type="entry name" value="RNGMNOXGNASE"/>
</dbReference>
<dbReference type="Proteomes" id="UP000619788">
    <property type="component" value="Unassembled WGS sequence"/>
</dbReference>
<evidence type="ECO:0000256" key="7">
    <source>
        <dbReference type="SAM" id="Phobius"/>
    </source>
</evidence>